<organism evidence="15 16">
    <name type="scientific">Humidesulfovibrio mexicanus</name>
    <dbReference type="NCBI Taxonomy" id="147047"/>
    <lineage>
        <taxon>Bacteria</taxon>
        <taxon>Pseudomonadati</taxon>
        <taxon>Thermodesulfobacteriota</taxon>
        <taxon>Desulfovibrionia</taxon>
        <taxon>Desulfovibrionales</taxon>
        <taxon>Desulfovibrionaceae</taxon>
        <taxon>Humidesulfovibrio</taxon>
    </lineage>
</organism>
<dbReference type="Pfam" id="PF01728">
    <property type="entry name" value="FtsJ"/>
    <property type="match status" value="1"/>
</dbReference>
<keyword evidence="11" id="KW-0963">Cytoplasm</keyword>
<comment type="similarity">
    <text evidence="11">Belongs to the class I-like SAM-binding methyltransferase superfamily. RNA methyltransferase RlmE family.</text>
</comment>
<evidence type="ECO:0000256" key="6">
    <source>
        <dbReference type="ARBA" id="ARBA00038861"/>
    </source>
</evidence>
<dbReference type="CDD" id="cd02440">
    <property type="entry name" value="AdoMet_MTases"/>
    <property type="match status" value="1"/>
</dbReference>
<dbReference type="Proteomes" id="UP000198324">
    <property type="component" value="Unassembled WGS sequence"/>
</dbReference>
<dbReference type="OrthoDB" id="9790080at2"/>
<keyword evidence="1 11" id="KW-0698">rRNA processing</keyword>
<reference evidence="15 16" key="1">
    <citation type="submission" date="2017-06" db="EMBL/GenBank/DDBJ databases">
        <authorList>
            <person name="Kim H.J."/>
            <person name="Triplett B.A."/>
        </authorList>
    </citation>
    <scope>NUCLEOTIDE SEQUENCE [LARGE SCALE GENOMIC DNA]</scope>
    <source>
        <strain evidence="15 16">DSM 13116</strain>
    </source>
</reference>
<proteinExistence type="inferred from homology"/>
<dbReference type="EC" id="2.1.1.166" evidence="6 11"/>
<evidence type="ECO:0000256" key="4">
    <source>
        <dbReference type="ARBA" id="ARBA00022691"/>
    </source>
</evidence>
<dbReference type="AlphaFoldDB" id="A0A238Y5R0"/>
<evidence type="ECO:0000256" key="3">
    <source>
        <dbReference type="ARBA" id="ARBA00022679"/>
    </source>
</evidence>
<keyword evidence="16" id="KW-1185">Reference proteome</keyword>
<evidence type="ECO:0000256" key="2">
    <source>
        <dbReference type="ARBA" id="ARBA00022603"/>
    </source>
</evidence>
<comment type="subcellular location">
    <subcellularLocation>
        <location evidence="11">Cytoplasm</location>
    </subcellularLocation>
</comment>
<dbReference type="RefSeq" id="WP_089271708.1">
    <property type="nucleotide sequence ID" value="NZ_FZOC01000001.1"/>
</dbReference>
<dbReference type="PIRSF" id="PIRSF005461">
    <property type="entry name" value="23S_rRNA_mtase"/>
    <property type="match status" value="1"/>
</dbReference>
<dbReference type="GO" id="GO:0005737">
    <property type="term" value="C:cytoplasm"/>
    <property type="evidence" value="ECO:0007669"/>
    <property type="project" value="UniProtKB-SubCell"/>
</dbReference>
<keyword evidence="3 11" id="KW-0808">Transferase</keyword>
<gene>
    <name evidence="11" type="primary">rlmE</name>
    <name evidence="11" type="synonym">ftsJ</name>
    <name evidence="11" type="synonym">rrmJ</name>
    <name evidence="15" type="ORF">SAMN04488503_0688</name>
</gene>
<evidence type="ECO:0000256" key="10">
    <source>
        <dbReference type="ARBA" id="ARBA00048970"/>
    </source>
</evidence>
<evidence type="ECO:0000256" key="9">
    <source>
        <dbReference type="ARBA" id="ARBA00042745"/>
    </source>
</evidence>
<feature type="binding site" evidence="11">
    <location>
        <position position="87"/>
    </location>
    <ligand>
        <name>S-adenosyl-L-methionine</name>
        <dbReference type="ChEBI" id="CHEBI:59789"/>
    </ligand>
</feature>
<evidence type="ECO:0000256" key="8">
    <source>
        <dbReference type="ARBA" id="ARBA00041995"/>
    </source>
</evidence>
<keyword evidence="4 11" id="KW-0949">S-adenosyl-L-methionine</keyword>
<feature type="binding site" evidence="11">
    <location>
        <position position="69"/>
    </location>
    <ligand>
        <name>S-adenosyl-L-methionine</name>
        <dbReference type="ChEBI" id="CHEBI:59789"/>
    </ligand>
</feature>
<evidence type="ECO:0000256" key="13">
    <source>
        <dbReference type="SAM" id="MobiDB-lite"/>
    </source>
</evidence>
<dbReference type="InterPro" id="IPR050082">
    <property type="entry name" value="RNA_methyltr_RlmE"/>
</dbReference>
<evidence type="ECO:0000256" key="12">
    <source>
        <dbReference type="PIRSR" id="PIRSR005461-1"/>
    </source>
</evidence>
<evidence type="ECO:0000256" key="7">
    <source>
        <dbReference type="ARBA" id="ARBA00041129"/>
    </source>
</evidence>
<feature type="binding site" evidence="11">
    <location>
        <position position="49"/>
    </location>
    <ligand>
        <name>S-adenosyl-L-methionine</name>
        <dbReference type="ChEBI" id="CHEBI:59789"/>
    </ligand>
</feature>
<name>A0A238Y5R0_9BACT</name>
<comment type="catalytic activity">
    <reaction evidence="10 11">
        <text>uridine(2552) in 23S rRNA + S-adenosyl-L-methionine = 2'-O-methyluridine(2552) in 23S rRNA + S-adenosyl-L-homocysteine + H(+)</text>
        <dbReference type="Rhea" id="RHEA:42720"/>
        <dbReference type="Rhea" id="RHEA-COMP:10202"/>
        <dbReference type="Rhea" id="RHEA-COMP:10203"/>
        <dbReference type="ChEBI" id="CHEBI:15378"/>
        <dbReference type="ChEBI" id="CHEBI:57856"/>
        <dbReference type="ChEBI" id="CHEBI:59789"/>
        <dbReference type="ChEBI" id="CHEBI:65315"/>
        <dbReference type="ChEBI" id="CHEBI:74478"/>
        <dbReference type="EC" id="2.1.1.166"/>
    </reaction>
</comment>
<feature type="binding site" evidence="11">
    <location>
        <position position="51"/>
    </location>
    <ligand>
        <name>S-adenosyl-L-methionine</name>
        <dbReference type="ChEBI" id="CHEBI:59789"/>
    </ligand>
</feature>
<evidence type="ECO:0000259" key="14">
    <source>
        <dbReference type="Pfam" id="PF01728"/>
    </source>
</evidence>
<dbReference type="Gene3D" id="3.40.50.150">
    <property type="entry name" value="Vaccinia Virus protein VP39"/>
    <property type="match status" value="1"/>
</dbReference>
<protein>
    <recommendedName>
        <fullName evidence="7 11">Ribosomal RNA large subunit methyltransferase E</fullName>
        <ecNumber evidence="6 11">2.1.1.166</ecNumber>
    </recommendedName>
    <alternativeName>
        <fullName evidence="9 11">23S rRNA Um2552 methyltransferase</fullName>
    </alternativeName>
    <alternativeName>
        <fullName evidence="8 11">rRNA (uridine-2'-O-)-methyltransferase</fullName>
    </alternativeName>
</protein>
<evidence type="ECO:0000313" key="16">
    <source>
        <dbReference type="Proteomes" id="UP000198324"/>
    </source>
</evidence>
<dbReference type="InterPro" id="IPR015507">
    <property type="entry name" value="rRNA-MeTfrase_E"/>
</dbReference>
<accession>A0A238Y5R0</accession>
<dbReference type="InterPro" id="IPR002877">
    <property type="entry name" value="RNA_MeTrfase_FtsJ_dom"/>
</dbReference>
<evidence type="ECO:0000313" key="15">
    <source>
        <dbReference type="EMBL" id="SNR66158.1"/>
    </source>
</evidence>
<dbReference type="PANTHER" id="PTHR10920:SF18">
    <property type="entry name" value="RRNA METHYLTRANSFERASE 2, MITOCHONDRIAL"/>
    <property type="match status" value="1"/>
</dbReference>
<feature type="binding site" evidence="11">
    <location>
        <position position="111"/>
    </location>
    <ligand>
        <name>S-adenosyl-L-methionine</name>
        <dbReference type="ChEBI" id="CHEBI:59789"/>
    </ligand>
</feature>
<feature type="compositionally biased region" description="Gly residues" evidence="13">
    <location>
        <begin position="205"/>
        <end position="214"/>
    </location>
</feature>
<feature type="domain" description="Ribosomal RNA methyltransferase FtsJ" evidence="14">
    <location>
        <begin position="17"/>
        <end position="194"/>
    </location>
</feature>
<dbReference type="HAMAP" id="MF_01547">
    <property type="entry name" value="RNA_methyltr_E"/>
    <property type="match status" value="1"/>
</dbReference>
<evidence type="ECO:0000256" key="5">
    <source>
        <dbReference type="ARBA" id="ARBA00037569"/>
    </source>
</evidence>
<dbReference type="EMBL" id="FZOC01000001">
    <property type="protein sequence ID" value="SNR66158.1"/>
    <property type="molecule type" value="Genomic_DNA"/>
</dbReference>
<dbReference type="SUPFAM" id="SSF53335">
    <property type="entry name" value="S-adenosyl-L-methionine-dependent methyltransferases"/>
    <property type="match status" value="1"/>
</dbReference>
<dbReference type="PANTHER" id="PTHR10920">
    <property type="entry name" value="RIBOSOMAL RNA METHYLTRANSFERASE"/>
    <property type="match status" value="1"/>
</dbReference>
<feature type="active site" description="Proton acceptor" evidence="11 12">
    <location>
        <position position="151"/>
    </location>
</feature>
<evidence type="ECO:0000256" key="11">
    <source>
        <dbReference type="HAMAP-Rule" id="MF_01547"/>
    </source>
</evidence>
<keyword evidence="2 11" id="KW-0489">Methyltransferase</keyword>
<feature type="region of interest" description="Disordered" evidence="13">
    <location>
        <begin position="193"/>
        <end position="214"/>
    </location>
</feature>
<evidence type="ECO:0000256" key="1">
    <source>
        <dbReference type="ARBA" id="ARBA00022552"/>
    </source>
</evidence>
<sequence>MKQYRDHYFKRAKAEHYPARSVYKLQELDSKFGLLKPGMKVLDLGAAPGSWTLFAAKKVGERGFVLALDIQDTEQQFPANVRFLVHDAFEDSPELLALMEPLLPFDFVMSDMAPKTTGHKFTDQARSLELCERARDVAARRLKPGGFLVVKIFEGPDAKGFKESLRPLFEAVRVFKPKSSRAESKEIFMAGLGFRGGPPEDPGGAALGNGGDLK</sequence>
<comment type="function">
    <text evidence="5 11">Specifically methylates the uridine in position 2552 of 23S rRNA at the 2'-O position of the ribose in the fully assembled 50S ribosomal subunit.</text>
</comment>
<dbReference type="GO" id="GO:0008650">
    <property type="term" value="F:rRNA (uridine-2'-O-)-methyltransferase activity"/>
    <property type="evidence" value="ECO:0007669"/>
    <property type="project" value="UniProtKB-UniRule"/>
</dbReference>
<dbReference type="InterPro" id="IPR029063">
    <property type="entry name" value="SAM-dependent_MTases_sf"/>
</dbReference>